<reference evidence="1 2" key="1">
    <citation type="journal article" date="2014" name="Am. J. Bot.">
        <title>Genome assembly and annotation for red clover (Trifolium pratense; Fabaceae).</title>
        <authorList>
            <person name="Istvanek J."/>
            <person name="Jaros M."/>
            <person name="Krenek A."/>
            <person name="Repkova J."/>
        </authorList>
    </citation>
    <scope>NUCLEOTIDE SEQUENCE [LARGE SCALE GENOMIC DNA]</scope>
    <source>
        <strain evidence="2">cv. Tatra</strain>
        <tissue evidence="1">Young leaves</tissue>
    </source>
</reference>
<name>A0A2K3JWL9_TRIPR</name>
<dbReference type="EMBL" id="ASHM01127768">
    <property type="protein sequence ID" value="PNX58459.1"/>
    <property type="molecule type" value="Genomic_DNA"/>
</dbReference>
<sequence>MLNPLSVYQLPPAHP</sequence>
<reference evidence="1 2" key="2">
    <citation type="journal article" date="2017" name="Front. Plant Sci.">
        <title>Gene Classification and Mining of Molecular Markers Useful in Red Clover (Trifolium pratense) Breeding.</title>
        <authorList>
            <person name="Istvanek J."/>
            <person name="Dluhosova J."/>
            <person name="Dluhos P."/>
            <person name="Patkova L."/>
            <person name="Nedelnik J."/>
            <person name="Repkova J."/>
        </authorList>
    </citation>
    <scope>NUCLEOTIDE SEQUENCE [LARGE SCALE GENOMIC DNA]</scope>
    <source>
        <strain evidence="2">cv. Tatra</strain>
        <tissue evidence="1">Young leaves</tissue>
    </source>
</reference>
<protein>
    <submittedName>
        <fullName evidence="1">Uncharacterized protein</fullName>
    </submittedName>
</protein>
<proteinExistence type="predicted"/>
<evidence type="ECO:0000313" key="2">
    <source>
        <dbReference type="Proteomes" id="UP000236291"/>
    </source>
</evidence>
<dbReference type="Proteomes" id="UP000236291">
    <property type="component" value="Unassembled WGS sequence"/>
</dbReference>
<evidence type="ECO:0000313" key="1">
    <source>
        <dbReference type="EMBL" id="PNX58459.1"/>
    </source>
</evidence>
<feature type="non-terminal residue" evidence="1">
    <location>
        <position position="15"/>
    </location>
</feature>
<accession>A0A2K3JWL9</accession>
<gene>
    <name evidence="1" type="ORF">L195_g059202</name>
</gene>
<comment type="caution">
    <text evidence="1">The sequence shown here is derived from an EMBL/GenBank/DDBJ whole genome shotgun (WGS) entry which is preliminary data.</text>
</comment>
<organism evidence="1 2">
    <name type="scientific">Trifolium pratense</name>
    <name type="common">Red clover</name>
    <dbReference type="NCBI Taxonomy" id="57577"/>
    <lineage>
        <taxon>Eukaryota</taxon>
        <taxon>Viridiplantae</taxon>
        <taxon>Streptophyta</taxon>
        <taxon>Embryophyta</taxon>
        <taxon>Tracheophyta</taxon>
        <taxon>Spermatophyta</taxon>
        <taxon>Magnoliopsida</taxon>
        <taxon>eudicotyledons</taxon>
        <taxon>Gunneridae</taxon>
        <taxon>Pentapetalae</taxon>
        <taxon>rosids</taxon>
        <taxon>fabids</taxon>
        <taxon>Fabales</taxon>
        <taxon>Fabaceae</taxon>
        <taxon>Papilionoideae</taxon>
        <taxon>50 kb inversion clade</taxon>
        <taxon>NPAAA clade</taxon>
        <taxon>Hologalegina</taxon>
        <taxon>IRL clade</taxon>
        <taxon>Trifolieae</taxon>
        <taxon>Trifolium</taxon>
    </lineage>
</organism>